<evidence type="ECO:0000256" key="6">
    <source>
        <dbReference type="ARBA" id="ARBA00023274"/>
    </source>
</evidence>
<keyword evidence="3" id="KW-0963">Cytoplasm</keyword>
<dbReference type="GO" id="GO:0003735">
    <property type="term" value="F:structural constituent of ribosome"/>
    <property type="evidence" value="ECO:0007669"/>
    <property type="project" value="InterPro"/>
</dbReference>
<dbReference type="GO" id="GO:0006412">
    <property type="term" value="P:translation"/>
    <property type="evidence" value="ECO:0007669"/>
    <property type="project" value="InterPro"/>
</dbReference>
<evidence type="ECO:0000256" key="1">
    <source>
        <dbReference type="ARBA" id="ARBA00004496"/>
    </source>
</evidence>
<evidence type="ECO:0000313" key="11">
    <source>
        <dbReference type="Ensembl" id="ENSPPAP00000035584.1"/>
    </source>
</evidence>
<dbReference type="InterPro" id="IPR005485">
    <property type="entry name" value="Rbsml_uL18_euk_arch"/>
</dbReference>
<dbReference type="EMBL" id="AJFE02013397">
    <property type="status" value="NOT_ANNOTATED_CDS"/>
    <property type="molecule type" value="Genomic_DNA"/>
</dbReference>
<dbReference type="CDD" id="cd00432">
    <property type="entry name" value="Ribosomal_L18_L5e"/>
    <property type="match status" value="1"/>
</dbReference>
<feature type="domain" description="Large ribosomal subunit protein uL18 C-terminal eukaryotes" evidence="10">
    <location>
        <begin position="220"/>
        <end position="273"/>
    </location>
</feature>
<dbReference type="PRINTS" id="PR00058">
    <property type="entry name" value="RIBOSOMALL5"/>
</dbReference>
<dbReference type="FunFam" id="3.30.420.100:FF:000002">
    <property type="entry name" value="60S ribosomal protein L5"/>
    <property type="match status" value="1"/>
</dbReference>
<dbReference type="InterPro" id="IPR025607">
    <property type="entry name" value="Ribosomal_uL18_C_euk"/>
</dbReference>
<evidence type="ECO:0000256" key="7">
    <source>
        <dbReference type="ARBA" id="ARBA00035197"/>
    </source>
</evidence>
<dbReference type="OMA" id="KERWNLP"/>
<dbReference type="GeneTree" id="ENSGT00950000183210"/>
<name>A0A2R9CB46_PANPA</name>
<evidence type="ECO:0000256" key="4">
    <source>
        <dbReference type="ARBA" id="ARBA00022730"/>
    </source>
</evidence>
<protein>
    <recommendedName>
        <fullName evidence="7">Large ribosomal subunit protein uL18</fullName>
    </recommendedName>
    <alternativeName>
        <fullName evidence="8">60S ribosomal protein L5</fullName>
    </alternativeName>
</protein>
<evidence type="ECO:0000256" key="8">
    <source>
        <dbReference type="ARBA" id="ARBA00035352"/>
    </source>
</evidence>
<dbReference type="STRING" id="9597.ENSPPAP00000035584"/>
<dbReference type="GO" id="GO:0008097">
    <property type="term" value="F:5S rRNA binding"/>
    <property type="evidence" value="ECO:0007669"/>
    <property type="project" value="InterPro"/>
</dbReference>
<dbReference type="Proteomes" id="UP000240080">
    <property type="component" value="Chromosome 22"/>
</dbReference>
<accession>A0A2R9CB46</accession>
<keyword evidence="5" id="KW-0689">Ribosomal protein</keyword>
<keyword evidence="12" id="KW-1185">Reference proteome</keyword>
<comment type="subcellular location">
    <subcellularLocation>
        <location evidence="1">Cytoplasm</location>
    </subcellularLocation>
</comment>
<dbReference type="AlphaFoldDB" id="A0A2R9CB46"/>
<dbReference type="Pfam" id="PF14204">
    <property type="entry name" value="Ribosomal_L18_c"/>
    <property type="match status" value="1"/>
</dbReference>
<dbReference type="GO" id="GO:0000027">
    <property type="term" value="P:ribosomal large subunit assembly"/>
    <property type="evidence" value="ECO:0007669"/>
    <property type="project" value="TreeGrafter"/>
</dbReference>
<evidence type="ECO:0000256" key="9">
    <source>
        <dbReference type="SAM" id="MobiDB-lite"/>
    </source>
</evidence>
<dbReference type="Gene3D" id="3.30.420.100">
    <property type="match status" value="1"/>
</dbReference>
<evidence type="ECO:0000256" key="5">
    <source>
        <dbReference type="ARBA" id="ARBA00022980"/>
    </source>
</evidence>
<keyword evidence="4" id="KW-0699">rRNA-binding</keyword>
<comment type="similarity">
    <text evidence="2">Belongs to the universal ribosomal protein uL18 family.</text>
</comment>
<proteinExistence type="inferred from homology"/>
<feature type="region of interest" description="Disordered" evidence="9">
    <location>
        <begin position="238"/>
        <end position="263"/>
    </location>
</feature>
<reference evidence="11" key="3">
    <citation type="submission" date="2025-09" db="UniProtKB">
        <authorList>
            <consortium name="Ensembl"/>
        </authorList>
    </citation>
    <scope>IDENTIFICATION</scope>
</reference>
<dbReference type="SUPFAM" id="SSF53137">
    <property type="entry name" value="Translational machinery components"/>
    <property type="match status" value="1"/>
</dbReference>
<keyword evidence="4" id="KW-0694">RNA-binding</keyword>
<dbReference type="GO" id="GO:0022625">
    <property type="term" value="C:cytosolic large ribosomal subunit"/>
    <property type="evidence" value="ECO:0007669"/>
    <property type="project" value="TreeGrafter"/>
</dbReference>
<organism evidence="11 12">
    <name type="scientific">Pan paniscus</name>
    <name type="common">Pygmy chimpanzee</name>
    <name type="synonym">Bonobo</name>
    <dbReference type="NCBI Taxonomy" id="9597"/>
    <lineage>
        <taxon>Eukaryota</taxon>
        <taxon>Metazoa</taxon>
        <taxon>Chordata</taxon>
        <taxon>Craniata</taxon>
        <taxon>Vertebrata</taxon>
        <taxon>Euteleostomi</taxon>
        <taxon>Mammalia</taxon>
        <taxon>Eutheria</taxon>
        <taxon>Euarchontoglires</taxon>
        <taxon>Primates</taxon>
        <taxon>Haplorrhini</taxon>
        <taxon>Catarrhini</taxon>
        <taxon>Hominidae</taxon>
        <taxon>Pan</taxon>
    </lineage>
</organism>
<dbReference type="PANTHER" id="PTHR23410:SF12">
    <property type="entry name" value="LARGE RIBOSOMAL SUBUNIT PROTEIN UL18"/>
    <property type="match status" value="1"/>
</dbReference>
<evidence type="ECO:0000256" key="3">
    <source>
        <dbReference type="ARBA" id="ARBA00022490"/>
    </source>
</evidence>
<dbReference type="PANTHER" id="PTHR23410">
    <property type="entry name" value="RIBOSOMAL PROTEIN L5-RELATED"/>
    <property type="match status" value="1"/>
</dbReference>
<evidence type="ECO:0000256" key="2">
    <source>
        <dbReference type="ARBA" id="ARBA00007116"/>
    </source>
</evidence>
<evidence type="ECO:0000313" key="12">
    <source>
        <dbReference type="Proteomes" id="UP000240080"/>
    </source>
</evidence>
<dbReference type="InterPro" id="IPR057268">
    <property type="entry name" value="Ribosomal_L18"/>
</dbReference>
<dbReference type="Pfam" id="PF17144">
    <property type="entry name" value="Ribosomal_L5e"/>
    <property type="match status" value="1"/>
</dbReference>
<sequence>MGFVKVVKNKAYFNRYQVKFRRRREGKTDYYARKRLVIQDKNKYNTPKYKMIVRVTDRDIICQTAYARIEGDMIVCTAYAHELPKYGVKVGPTNYAAAYCTGLLLACRLLDRFGMDKIYDGQVEVTGDKYNVESTDGQPGAFTCCMGAGLARTTTGNKVFGTLKGAVDGGLSEFNAEVHRKHIMGQNVADYMCYLMEEDDDAYKKQFSQYIKNSITPDVMEEMYKKAHAAIRENPVYEKKPKKEVKKERWNLPKMSLAQKKDQVAQKKASFLRAQERAAES</sequence>
<evidence type="ECO:0000259" key="10">
    <source>
        <dbReference type="Pfam" id="PF14204"/>
    </source>
</evidence>
<reference evidence="11 12" key="1">
    <citation type="journal article" date="2012" name="Nature">
        <title>The bonobo genome compared with the chimpanzee and human genomes.</title>
        <authorList>
            <person name="Prufer K."/>
            <person name="Munch K."/>
            <person name="Hellmann I."/>
            <person name="Akagi K."/>
            <person name="Miller J.R."/>
            <person name="Walenz B."/>
            <person name="Koren S."/>
            <person name="Sutton G."/>
            <person name="Kodira C."/>
            <person name="Winer R."/>
            <person name="Knight J.R."/>
            <person name="Mullikin J.C."/>
            <person name="Meader S.J."/>
            <person name="Ponting C.P."/>
            <person name="Lunter G."/>
            <person name="Higashino S."/>
            <person name="Hobolth A."/>
            <person name="Dutheil J."/>
            <person name="Karakoc E."/>
            <person name="Alkan C."/>
            <person name="Sajjadian S."/>
            <person name="Catacchio C.R."/>
            <person name="Ventura M."/>
            <person name="Marques-Bonet T."/>
            <person name="Eichler E.E."/>
            <person name="Andre C."/>
            <person name="Atencia R."/>
            <person name="Mugisha L."/>
            <person name="Junhold J."/>
            <person name="Patterson N."/>
            <person name="Siebauer M."/>
            <person name="Good J.M."/>
            <person name="Fischer A."/>
            <person name="Ptak S.E."/>
            <person name="Lachmann M."/>
            <person name="Symer D.E."/>
            <person name="Mailund T."/>
            <person name="Schierup M.H."/>
            <person name="Andres A.M."/>
            <person name="Kelso J."/>
            <person name="Paabo S."/>
        </authorList>
    </citation>
    <scope>NUCLEOTIDE SEQUENCE [LARGE SCALE GENOMIC DNA]</scope>
</reference>
<dbReference type="Ensembl" id="ENSPPAT00000058473.1">
    <property type="protein sequence ID" value="ENSPPAP00000035584.1"/>
    <property type="gene ID" value="ENSPPAG00000040595.1"/>
</dbReference>
<reference evidence="11" key="2">
    <citation type="submission" date="2025-08" db="UniProtKB">
        <authorList>
            <consortium name="Ensembl"/>
        </authorList>
    </citation>
    <scope>IDENTIFICATION</scope>
</reference>
<keyword evidence="6" id="KW-0687">Ribonucleoprotein</keyword>
<dbReference type="EMBL" id="AJFE02013398">
    <property type="status" value="NOT_ANNOTATED_CDS"/>
    <property type="molecule type" value="Genomic_DNA"/>
</dbReference>
<feature type="compositionally biased region" description="Basic and acidic residues" evidence="9">
    <location>
        <begin position="238"/>
        <end position="251"/>
    </location>
</feature>